<dbReference type="PANTHER" id="PTHR11739:SF8">
    <property type="entry name" value="CITRATE SYNTHASE, MITOCHONDRIAL"/>
    <property type="match status" value="1"/>
</dbReference>
<dbReference type="InterPro" id="IPR016142">
    <property type="entry name" value="Citrate_synth-like_lrg_a-sub"/>
</dbReference>
<evidence type="ECO:0000256" key="4">
    <source>
        <dbReference type="ARBA" id="ARBA00011738"/>
    </source>
</evidence>
<comment type="pathway">
    <text evidence="2">Carbohydrate metabolism; tricarboxylic acid cycle; isocitrate from oxaloacetate: step 1/2.</text>
</comment>
<evidence type="ECO:0000256" key="7">
    <source>
        <dbReference type="ARBA" id="ARBA00052478"/>
    </source>
</evidence>
<sequence length="472" mass="52112">MSLFRSTASKLLEINQVAAPLWTASRSMACASTDLKSVVAEKLKQSGEEIKAFRKQHGSTVVGDVTVDMMYGGMRGIKALVTETSVLDADEGIRFRGYSIPECQKLLPKAPGGCEPLPEGLFWLLITGEIPTPEQVKWVSKTWAERAELPSHVVTMLNNLPNTVHPMTQLTSAVALLNSESKFVQAYTNGVHKSQYWEYTYEDSMDLIAKLPVIAATIYRNIYHGGNQVGTIDTERDWSANFTSMLGANTSEEFVELMRLYLTIHSDHEGGNVSAHTTHLVGSALSDPYLSFSAGMGGLAGPLHGLANQEVLIWLQKLRKEVGDSVTKEQLKEFILKTLKSGQVVPGYGHAVLRKTDPRYTCQREFALKHLPNDPLFKLVSQVFEVVPPVLNDLGKVKNPWPNVDAHSGVLLQYYGLKEMNYYTVLFGVSRALGVLASLVWDRGLGLPIERPKSFSTEKMKELVSKLSAKAA</sequence>
<reference evidence="11" key="1">
    <citation type="submission" date="2010-06" db="EMBL/GenBank/DDBJ databases">
        <authorList>
            <person name="Jiang H."/>
            <person name="Abraham K."/>
            <person name="Ali S."/>
            <person name="Alsbrooks S.L."/>
            <person name="Anim B.N."/>
            <person name="Anosike U.S."/>
            <person name="Attaway T."/>
            <person name="Bandaranaike D.P."/>
            <person name="Battles P.K."/>
            <person name="Bell S.N."/>
            <person name="Bell A.V."/>
            <person name="Beltran B."/>
            <person name="Bickham C."/>
            <person name="Bustamante Y."/>
            <person name="Caleb T."/>
            <person name="Canada A."/>
            <person name="Cardenas V."/>
            <person name="Carter K."/>
            <person name="Chacko J."/>
            <person name="Chandrabose M.N."/>
            <person name="Chavez D."/>
            <person name="Chavez A."/>
            <person name="Chen L."/>
            <person name="Chu H.-S."/>
            <person name="Claassen K.J."/>
            <person name="Cockrell R."/>
            <person name="Collins M."/>
            <person name="Cooper J.A."/>
            <person name="Cree A."/>
            <person name="Curry S.M."/>
            <person name="Da Y."/>
            <person name="Dao M.D."/>
            <person name="Das B."/>
            <person name="Davila M.-L."/>
            <person name="Davy-Carroll L."/>
            <person name="Denson S."/>
            <person name="Dinh H."/>
            <person name="Ebong V.E."/>
            <person name="Edwards J.R."/>
            <person name="Egan A."/>
            <person name="El-Daye J."/>
            <person name="Escobedo L."/>
            <person name="Fernandez S."/>
            <person name="Fernando P.R."/>
            <person name="Flagg N."/>
            <person name="Forbes L.D."/>
            <person name="Fowler R.G."/>
            <person name="Fu Q."/>
            <person name="Gabisi R.A."/>
            <person name="Ganer J."/>
            <person name="Garbino Pronczuk A."/>
            <person name="Garcia R.M."/>
            <person name="Garner T."/>
            <person name="Garrett T.E."/>
            <person name="Gonzalez D.A."/>
            <person name="Hamid H."/>
            <person name="Hawkins E.S."/>
            <person name="Hirani K."/>
            <person name="Hogues M.E."/>
            <person name="Hollins B."/>
            <person name="Hsiao C.-H."/>
            <person name="Jabil R."/>
            <person name="James M.L."/>
            <person name="Jhangiani S.N."/>
            <person name="Johnson B."/>
            <person name="Johnson Q."/>
            <person name="Joshi V."/>
            <person name="Kalu J.B."/>
            <person name="Kam C."/>
            <person name="Kashfia A."/>
            <person name="Keebler J."/>
            <person name="Kisamo H."/>
            <person name="Kovar C.L."/>
            <person name="Lago L.A."/>
            <person name="Lai C.-Y."/>
            <person name="Laidlaw J."/>
            <person name="Lara F."/>
            <person name="Le T.-K."/>
            <person name="Lee S.L."/>
            <person name="Legall F.H."/>
            <person name="Lemon S.J."/>
            <person name="Lewis L.R."/>
            <person name="Li B."/>
            <person name="Liu Y."/>
            <person name="Liu Y.-S."/>
            <person name="Lopez J."/>
            <person name="Lozado R.J."/>
            <person name="Lu J."/>
            <person name="Madu R.C."/>
            <person name="Maheshwari M."/>
            <person name="Maheshwari R."/>
            <person name="Malloy K."/>
            <person name="Martinez E."/>
            <person name="Mathew T."/>
            <person name="Mercado I.C."/>
            <person name="Mercado C."/>
            <person name="Meyer B."/>
            <person name="Montgomery K."/>
            <person name="Morgan M.B."/>
            <person name="Munidasa M."/>
            <person name="Nazareth L.V."/>
            <person name="Nelson J."/>
            <person name="Ng B.M."/>
            <person name="Nguyen N.B."/>
            <person name="Nguyen P.Q."/>
            <person name="Nguyen T."/>
            <person name="Obregon M."/>
            <person name="Okwuonu G.O."/>
            <person name="Onwere C.G."/>
            <person name="Orozco G."/>
            <person name="Parra A."/>
            <person name="Patel S."/>
            <person name="Patil S."/>
            <person name="Perez A."/>
            <person name="Perez Y."/>
            <person name="Pham C."/>
            <person name="Primus E.L."/>
            <person name="Pu L.-L."/>
            <person name="Puazo M."/>
            <person name="Qin X."/>
            <person name="Quiroz J.B."/>
            <person name="Reese J."/>
            <person name="Richards S."/>
            <person name="Rives C.M."/>
            <person name="Robberts R."/>
            <person name="Ruiz S.J."/>
            <person name="Ruiz M.J."/>
            <person name="Santibanez J."/>
            <person name="Schneider B.W."/>
            <person name="Sisson I."/>
            <person name="Smith M."/>
            <person name="Sodergren E."/>
            <person name="Song X.-Z."/>
            <person name="Song B.B."/>
            <person name="Summersgill H."/>
            <person name="Thelus R."/>
            <person name="Thornton R.D."/>
            <person name="Trejos Z.Y."/>
            <person name="Usmani K."/>
            <person name="Vattathil S."/>
            <person name="Villasana D."/>
            <person name="Walker D.L."/>
            <person name="Wang S."/>
            <person name="Wang K."/>
            <person name="White C.S."/>
            <person name="Williams A.C."/>
            <person name="Williamson J."/>
            <person name="Wilson K."/>
            <person name="Woghiren I.O."/>
            <person name="Woodworth J.R."/>
            <person name="Worley K.C."/>
            <person name="Wright R.A."/>
            <person name="Wu W."/>
            <person name="Young L."/>
            <person name="Zhang L."/>
            <person name="Zhang J."/>
            <person name="Zhu Y."/>
            <person name="Muzny D.M."/>
            <person name="Weinstock G."/>
            <person name="Gibbs R.A."/>
        </authorList>
    </citation>
    <scope>NUCLEOTIDE SEQUENCE [LARGE SCALE GENOMIC DNA]</scope>
    <source>
        <strain evidence="11">LSR1</strain>
    </source>
</reference>
<evidence type="ECO:0000256" key="2">
    <source>
        <dbReference type="ARBA" id="ARBA00004751"/>
    </source>
</evidence>
<keyword evidence="6 9" id="KW-0808">Transferase</keyword>
<accession>A0A8R2A8S1</accession>
<dbReference type="GO" id="GO:0005975">
    <property type="term" value="P:carbohydrate metabolic process"/>
    <property type="evidence" value="ECO:0007669"/>
    <property type="project" value="TreeGrafter"/>
</dbReference>
<keyword evidence="5" id="KW-0816">Tricarboxylic acid cycle</keyword>
<evidence type="ECO:0000256" key="6">
    <source>
        <dbReference type="ARBA" id="ARBA00022679"/>
    </source>
</evidence>
<evidence type="ECO:0000256" key="1">
    <source>
        <dbReference type="ARBA" id="ARBA00004305"/>
    </source>
</evidence>
<evidence type="ECO:0000256" key="3">
    <source>
        <dbReference type="ARBA" id="ARBA00010566"/>
    </source>
</evidence>
<dbReference type="GO" id="GO:0006099">
    <property type="term" value="P:tricarboxylic acid cycle"/>
    <property type="evidence" value="ECO:0007669"/>
    <property type="project" value="UniProtKB-KW"/>
</dbReference>
<dbReference type="GO" id="GO:0005759">
    <property type="term" value="C:mitochondrial matrix"/>
    <property type="evidence" value="ECO:0007669"/>
    <property type="project" value="UniProtKB-SubCell"/>
</dbReference>
<dbReference type="PRINTS" id="PR00143">
    <property type="entry name" value="CITRTSNTHASE"/>
</dbReference>
<dbReference type="CTD" id="31579"/>
<dbReference type="Pfam" id="PF00285">
    <property type="entry name" value="Citrate_synt"/>
    <property type="match status" value="1"/>
</dbReference>
<evidence type="ECO:0000256" key="9">
    <source>
        <dbReference type="RuleBase" id="RU000441"/>
    </source>
</evidence>
<evidence type="ECO:0000313" key="10">
    <source>
        <dbReference type="EnsemblMetazoa" id="XP_001950182.1"/>
    </source>
</evidence>
<dbReference type="KEGG" id="api:100162475"/>
<dbReference type="EnsemblMetazoa" id="XM_001950147.5">
    <property type="protein sequence ID" value="XP_001950182.1"/>
    <property type="gene ID" value="LOC100162475"/>
</dbReference>
<comment type="similarity">
    <text evidence="3 9">Belongs to the citrate synthase family.</text>
</comment>
<dbReference type="GeneID" id="100162475"/>
<evidence type="ECO:0000256" key="5">
    <source>
        <dbReference type="ARBA" id="ARBA00022532"/>
    </source>
</evidence>
<dbReference type="OMA" id="VLEWLFK"/>
<feature type="active site" evidence="8">
    <location>
        <position position="405"/>
    </location>
</feature>
<dbReference type="GO" id="GO:0036440">
    <property type="term" value="F:citrate synthase activity"/>
    <property type="evidence" value="ECO:0007669"/>
    <property type="project" value="UniProtKB-EC"/>
</dbReference>
<feature type="active site" evidence="8">
    <location>
        <position position="350"/>
    </location>
</feature>
<dbReference type="FunFam" id="1.10.230.10:FF:000001">
    <property type="entry name" value="Citrate synthase"/>
    <property type="match status" value="1"/>
</dbReference>
<proteinExistence type="inferred from homology"/>
<organism evidence="10 11">
    <name type="scientific">Acyrthosiphon pisum</name>
    <name type="common">Pea aphid</name>
    <dbReference type="NCBI Taxonomy" id="7029"/>
    <lineage>
        <taxon>Eukaryota</taxon>
        <taxon>Metazoa</taxon>
        <taxon>Ecdysozoa</taxon>
        <taxon>Arthropoda</taxon>
        <taxon>Hexapoda</taxon>
        <taxon>Insecta</taxon>
        <taxon>Pterygota</taxon>
        <taxon>Neoptera</taxon>
        <taxon>Paraneoptera</taxon>
        <taxon>Hemiptera</taxon>
        <taxon>Sternorrhyncha</taxon>
        <taxon>Aphidomorpha</taxon>
        <taxon>Aphidoidea</taxon>
        <taxon>Aphididae</taxon>
        <taxon>Macrosiphini</taxon>
        <taxon>Acyrthosiphon</taxon>
    </lineage>
</organism>
<keyword evidence="11" id="KW-1185">Reference proteome</keyword>
<dbReference type="OrthoDB" id="8017587at2759"/>
<dbReference type="NCBIfam" id="NF007128">
    <property type="entry name" value="PRK09569.1"/>
    <property type="match status" value="1"/>
</dbReference>
<dbReference type="InterPro" id="IPR002020">
    <property type="entry name" value="Citrate_synthase"/>
</dbReference>
<protein>
    <recommendedName>
        <fullName evidence="9">Citrate synthase</fullName>
    </recommendedName>
</protein>
<comment type="subunit">
    <text evidence="4">Homodimer.</text>
</comment>
<dbReference type="PANTHER" id="PTHR11739">
    <property type="entry name" value="CITRATE SYNTHASE"/>
    <property type="match status" value="1"/>
</dbReference>
<dbReference type="CDD" id="cd06105">
    <property type="entry name" value="ScCit1-2_like"/>
    <property type="match status" value="1"/>
</dbReference>
<dbReference type="Proteomes" id="UP000007819">
    <property type="component" value="Chromosome A2"/>
</dbReference>
<dbReference type="FunFam" id="1.10.580.10:FF:000001">
    <property type="entry name" value="Citrate synthase"/>
    <property type="match status" value="1"/>
</dbReference>
<dbReference type="AlphaFoldDB" id="A0A8R2A8S1"/>
<dbReference type="PROSITE" id="PS00480">
    <property type="entry name" value="CITRATE_SYNTHASE"/>
    <property type="match status" value="1"/>
</dbReference>
<dbReference type="InterPro" id="IPR036969">
    <property type="entry name" value="Citrate_synthase_sf"/>
</dbReference>
<dbReference type="Gene3D" id="1.10.580.10">
    <property type="entry name" value="Citrate Synthase, domain 1"/>
    <property type="match status" value="1"/>
</dbReference>
<comment type="subcellular location">
    <subcellularLocation>
        <location evidence="1">Mitochondrion matrix</location>
    </subcellularLocation>
</comment>
<dbReference type="NCBIfam" id="TIGR01793">
    <property type="entry name" value="cit_synth_euk"/>
    <property type="match status" value="1"/>
</dbReference>
<dbReference type="SUPFAM" id="SSF48256">
    <property type="entry name" value="Citrate synthase"/>
    <property type="match status" value="1"/>
</dbReference>
<dbReference type="InterPro" id="IPR010109">
    <property type="entry name" value="Citrate_synthase_euk"/>
</dbReference>
<reference evidence="10" key="2">
    <citation type="submission" date="2022-06" db="UniProtKB">
        <authorList>
            <consortium name="EnsemblMetazoa"/>
        </authorList>
    </citation>
    <scope>IDENTIFICATION</scope>
</reference>
<dbReference type="Gene3D" id="1.10.230.10">
    <property type="entry name" value="Cytochrome P450-Terp, domain 2"/>
    <property type="match status" value="1"/>
</dbReference>
<comment type="catalytic activity">
    <reaction evidence="7">
        <text>oxaloacetate + acetyl-CoA + H2O = citrate + CoA + H(+)</text>
        <dbReference type="Rhea" id="RHEA:16845"/>
        <dbReference type="ChEBI" id="CHEBI:15377"/>
        <dbReference type="ChEBI" id="CHEBI:15378"/>
        <dbReference type="ChEBI" id="CHEBI:16452"/>
        <dbReference type="ChEBI" id="CHEBI:16947"/>
        <dbReference type="ChEBI" id="CHEBI:57287"/>
        <dbReference type="ChEBI" id="CHEBI:57288"/>
        <dbReference type="EC" id="2.3.3.1"/>
    </reaction>
</comment>
<dbReference type="InterPro" id="IPR016143">
    <property type="entry name" value="Citrate_synth-like_sm_a-sub"/>
</dbReference>
<feature type="active site" evidence="8">
    <location>
        <position position="304"/>
    </location>
</feature>
<name>A0A8R2A8S1_ACYPI</name>
<dbReference type="RefSeq" id="XP_001950182.1">
    <property type="nucleotide sequence ID" value="XM_001950147.4"/>
</dbReference>
<evidence type="ECO:0000313" key="11">
    <source>
        <dbReference type="Proteomes" id="UP000007819"/>
    </source>
</evidence>
<dbReference type="GO" id="GO:0006101">
    <property type="term" value="P:citrate metabolic process"/>
    <property type="evidence" value="ECO:0007669"/>
    <property type="project" value="InterPro"/>
</dbReference>
<dbReference type="InterPro" id="IPR019810">
    <property type="entry name" value="Citrate_synthase_AS"/>
</dbReference>
<evidence type="ECO:0000256" key="8">
    <source>
        <dbReference type="PIRSR" id="PIRSR610109-1"/>
    </source>
</evidence>